<dbReference type="EMBL" id="CATOUU010000544">
    <property type="protein sequence ID" value="CAI9933577.1"/>
    <property type="molecule type" value="Genomic_DNA"/>
</dbReference>
<dbReference type="Proteomes" id="UP001642409">
    <property type="component" value="Unassembled WGS sequence"/>
</dbReference>
<accession>A0AA86P7I9</accession>
<evidence type="ECO:0000313" key="2">
    <source>
        <dbReference type="EMBL" id="CAL6105076.1"/>
    </source>
</evidence>
<evidence type="ECO:0000313" key="1">
    <source>
        <dbReference type="EMBL" id="CAI9933577.1"/>
    </source>
</evidence>
<evidence type="ECO:0000313" key="3">
    <source>
        <dbReference type="Proteomes" id="UP001642409"/>
    </source>
</evidence>
<name>A0AA86P7I9_9EUKA</name>
<dbReference type="AlphaFoldDB" id="A0AA86P7I9"/>
<reference evidence="1" key="1">
    <citation type="submission" date="2023-06" db="EMBL/GenBank/DDBJ databases">
        <authorList>
            <person name="Kurt Z."/>
        </authorList>
    </citation>
    <scope>NUCLEOTIDE SEQUENCE</scope>
</reference>
<organism evidence="1">
    <name type="scientific">Hexamita inflata</name>
    <dbReference type="NCBI Taxonomy" id="28002"/>
    <lineage>
        <taxon>Eukaryota</taxon>
        <taxon>Metamonada</taxon>
        <taxon>Diplomonadida</taxon>
        <taxon>Hexamitidae</taxon>
        <taxon>Hexamitinae</taxon>
        <taxon>Hexamita</taxon>
    </lineage>
</organism>
<reference evidence="2 3" key="2">
    <citation type="submission" date="2024-07" db="EMBL/GenBank/DDBJ databases">
        <authorList>
            <person name="Akdeniz Z."/>
        </authorList>
    </citation>
    <scope>NUCLEOTIDE SEQUENCE [LARGE SCALE GENOMIC DNA]</scope>
</reference>
<proteinExistence type="predicted"/>
<gene>
    <name evidence="1" type="ORF">HINF_LOCUS21222</name>
    <name evidence="2" type="ORF">HINF_LOCUS73088</name>
</gene>
<keyword evidence="3" id="KW-1185">Reference proteome</keyword>
<comment type="caution">
    <text evidence="1">The sequence shown here is derived from an EMBL/GenBank/DDBJ whole genome shotgun (WGS) entry which is preliminary data.</text>
</comment>
<dbReference type="EMBL" id="CAXDID020000592">
    <property type="protein sequence ID" value="CAL6105076.1"/>
    <property type="molecule type" value="Genomic_DNA"/>
</dbReference>
<sequence length="241" mass="28087">MQARRLSSRHGPLQDSYVPGHRTAGWLQSRRPISFWTFEFWQGLQSAAANCSKAVDIVFVQICAFCFCGTSFSEYLGWPAVTGLRLLVHLRYALILQYFLKQSWFTLCTFGWKFAYILQEMYLPIDILHYCFRLAQTPLTFKYLHQCVLELFQFIGRRIRDISDEVKDVVSRTVETNTVFTQSRPTRTTSVQPRTHEALEIVDSQLSLAPTTVTPKKRQIRSARLTPSLHRQRRSRRAQIC</sequence>
<protein>
    <submittedName>
        <fullName evidence="2">Hypothetical_protein</fullName>
    </submittedName>
</protein>